<dbReference type="Proteomes" id="UP000827845">
    <property type="component" value="Segment"/>
</dbReference>
<gene>
    <name evidence="1" type="ORF">HATV-3_gp4</name>
</gene>
<organism evidence="1 2">
    <name type="scientific">Haloarcula tailed virus 3</name>
    <dbReference type="NCBI Taxonomy" id="2877990"/>
    <lineage>
        <taxon>Viruses</taxon>
        <taxon>Duplodnaviria</taxon>
        <taxon>Heunggongvirae</taxon>
        <taxon>Uroviricota</taxon>
        <taxon>Caudoviricetes</taxon>
        <taxon>Kirjokansivirales</taxon>
        <taxon>Pyrstoviridae</taxon>
        <taxon>Hatrivirus</taxon>
        <taxon>Hatrivirus caudatum</taxon>
        <taxon>Hatrivirus HATV3</taxon>
    </lineage>
</organism>
<reference evidence="1" key="1">
    <citation type="submission" date="2021-05" db="EMBL/GenBank/DDBJ databases">
        <title>Diversity, taxonomy and evolution of archaeal viruses of the class Caudoviricetes.</title>
        <authorList>
            <person name="Liu Y."/>
            <person name="Demina T.A."/>
            <person name="Roux S."/>
            <person name="Aiewsakun P."/>
            <person name="Kazlauskas D."/>
            <person name="Simmonds P."/>
            <person name="Prangishvili D."/>
            <person name="Oksanen H.M."/>
            <person name="Krupovic M."/>
        </authorList>
    </citation>
    <scope>NUCLEOTIDE SEQUENCE</scope>
    <source>
        <strain evidence="1">HATV-3/30</strain>
    </source>
</reference>
<name>A0AAE8Y051_9CAUD</name>
<protein>
    <submittedName>
        <fullName evidence="1">Uncharacterized protein</fullName>
    </submittedName>
</protein>
<accession>A0AAE8Y051</accession>
<sequence>MIYIHENETEDGTQVGEGTVITIGNYKFIIGVWKHDR</sequence>
<evidence type="ECO:0000313" key="1">
    <source>
        <dbReference type="EMBL" id="UBF23354.1"/>
    </source>
</evidence>
<proteinExistence type="predicted"/>
<evidence type="ECO:0000313" key="2">
    <source>
        <dbReference type="Proteomes" id="UP000827845"/>
    </source>
</evidence>
<dbReference type="EMBL" id="MZ334527">
    <property type="protein sequence ID" value="UBF23354.1"/>
    <property type="molecule type" value="Genomic_DNA"/>
</dbReference>
<keyword evidence="2" id="KW-1185">Reference proteome</keyword>